<name>A0A0P1B3R8_PLAHL</name>
<protein>
    <submittedName>
        <fullName evidence="1">Uncharacterized protein</fullName>
    </submittedName>
</protein>
<dbReference type="RefSeq" id="XP_024584898.1">
    <property type="nucleotide sequence ID" value="XM_024719617.1"/>
</dbReference>
<organism evidence="1 2">
    <name type="scientific">Plasmopara halstedii</name>
    <name type="common">Downy mildew of sunflower</name>
    <dbReference type="NCBI Taxonomy" id="4781"/>
    <lineage>
        <taxon>Eukaryota</taxon>
        <taxon>Sar</taxon>
        <taxon>Stramenopiles</taxon>
        <taxon>Oomycota</taxon>
        <taxon>Peronosporomycetes</taxon>
        <taxon>Peronosporales</taxon>
        <taxon>Peronosporaceae</taxon>
        <taxon>Plasmopara</taxon>
    </lineage>
</organism>
<evidence type="ECO:0000313" key="2">
    <source>
        <dbReference type="Proteomes" id="UP000054928"/>
    </source>
</evidence>
<dbReference type="Proteomes" id="UP000054928">
    <property type="component" value="Unassembled WGS sequence"/>
</dbReference>
<accession>A0A0P1B3R8</accession>
<sequence length="162" mass="18422">MHRCVEDAVTLLIVTSVDNQDTTWPNVPKEDDIKEINIMESKHQHPPINTKIVQDNGNEDSEEVVMFAAQEIMFVKKKSPSNQLMTVNEKINDKSVRILIVSGATNDLYRPKLTANVIGKKEVFIEGIDGRSTPRRVVNEVQTVVTFEGWKFADQVLTEWDL</sequence>
<dbReference type="EMBL" id="CCYD01002939">
    <property type="protein sequence ID" value="CEG48529.1"/>
    <property type="molecule type" value="Genomic_DNA"/>
</dbReference>
<proteinExistence type="predicted"/>
<dbReference type="AlphaFoldDB" id="A0A0P1B3R8"/>
<reference evidence="2" key="1">
    <citation type="submission" date="2014-09" db="EMBL/GenBank/DDBJ databases">
        <authorList>
            <person name="Sharma Rahul"/>
            <person name="Thines Marco"/>
        </authorList>
    </citation>
    <scope>NUCLEOTIDE SEQUENCE [LARGE SCALE GENOMIC DNA]</scope>
</reference>
<keyword evidence="2" id="KW-1185">Reference proteome</keyword>
<evidence type="ECO:0000313" key="1">
    <source>
        <dbReference type="EMBL" id="CEG48529.1"/>
    </source>
</evidence>
<dbReference type="GeneID" id="36401402"/>